<dbReference type="InterPro" id="IPR002791">
    <property type="entry name" value="ARMT1-like_metal-bd"/>
</dbReference>
<name>A0ABT4CQX7_9CLOT</name>
<dbReference type="PIRSF" id="PIRSF006593">
    <property type="entry name" value="UCP006593"/>
    <property type="match status" value="1"/>
</dbReference>
<dbReference type="SUPFAM" id="SSF111321">
    <property type="entry name" value="AF1104-like"/>
    <property type="match status" value="1"/>
</dbReference>
<gene>
    <name evidence="2" type="ORF">OXH55_12500</name>
</gene>
<protein>
    <submittedName>
        <fullName evidence="2">ARMT1-like domain-containing protein</fullName>
    </submittedName>
</protein>
<dbReference type="Pfam" id="PF01937">
    <property type="entry name" value="ARMT1-like_dom"/>
    <property type="match status" value="1"/>
</dbReference>
<evidence type="ECO:0000259" key="1">
    <source>
        <dbReference type="Pfam" id="PF01937"/>
    </source>
</evidence>
<sequence length="298" mass="34473">MNSHVDCIACIVNKIDNLANTYFADKEKKYNFMKKALTEIINTEYYVSSPTISSKILRILKSEVNIDDIYLKEKKYFNDLAMKMEKQLKEKLDLANDRFLDALKYAMAGNIIDFGALDSIKDNMLDEVIESTLKQEIDETLYCRFKEELENGKELVYISDNTGEIVFDKIFIKEIREKYPNIKITLITRGQPVYNDATEEDAYYVGLDKYARIVNNGTDIAGTDLLEINEESKSYIDKADIIISKGQGNFETLSGCGKNIYYLFLCKCDMFTKKLKCEKFQGIFMNEEQYNELIETTV</sequence>
<organism evidence="2 3">
    <name type="scientific">Clostridium ganghwense</name>
    <dbReference type="NCBI Taxonomy" id="312089"/>
    <lineage>
        <taxon>Bacteria</taxon>
        <taxon>Bacillati</taxon>
        <taxon>Bacillota</taxon>
        <taxon>Clostridia</taxon>
        <taxon>Eubacteriales</taxon>
        <taxon>Clostridiaceae</taxon>
        <taxon>Clostridium</taxon>
    </lineage>
</organism>
<dbReference type="InterPro" id="IPR036075">
    <property type="entry name" value="ARMT-1-like_metal-bd_sf"/>
</dbReference>
<dbReference type="Gene3D" id="1.10.285.20">
    <property type="entry name" value="Uncharacterised protein PF01937, DUF89, domain 2"/>
    <property type="match status" value="1"/>
</dbReference>
<dbReference type="RefSeq" id="WP_268050323.1">
    <property type="nucleotide sequence ID" value="NZ_JAPQES010000004.1"/>
</dbReference>
<feature type="domain" description="Damage-control phosphatase ARMT1-like metal-binding" evidence="1">
    <location>
        <begin position="5"/>
        <end position="278"/>
    </location>
</feature>
<keyword evidence="3" id="KW-1185">Reference proteome</keyword>
<dbReference type="Gene3D" id="3.40.50.10880">
    <property type="entry name" value="Uncharacterised protein PF01937, DUF89, domain 3"/>
    <property type="match status" value="1"/>
</dbReference>
<dbReference type="EMBL" id="JAPQES010000004">
    <property type="protein sequence ID" value="MCY6371462.1"/>
    <property type="molecule type" value="Genomic_DNA"/>
</dbReference>
<accession>A0ABT4CQX7</accession>
<dbReference type="Proteomes" id="UP001079657">
    <property type="component" value="Unassembled WGS sequence"/>
</dbReference>
<comment type="caution">
    <text evidence="2">The sequence shown here is derived from an EMBL/GenBank/DDBJ whole genome shotgun (WGS) entry which is preliminary data.</text>
</comment>
<reference evidence="2" key="1">
    <citation type="submission" date="2022-12" db="EMBL/GenBank/DDBJ databases">
        <authorList>
            <person name="Wang J."/>
        </authorList>
    </citation>
    <scope>NUCLEOTIDE SEQUENCE</scope>
    <source>
        <strain evidence="2">HY-42-06</strain>
    </source>
</reference>
<evidence type="ECO:0000313" key="3">
    <source>
        <dbReference type="Proteomes" id="UP001079657"/>
    </source>
</evidence>
<proteinExistence type="predicted"/>
<dbReference type="InterPro" id="IPR014444">
    <property type="entry name" value="PH1575-like"/>
</dbReference>
<evidence type="ECO:0000313" key="2">
    <source>
        <dbReference type="EMBL" id="MCY6371462.1"/>
    </source>
</evidence>